<dbReference type="Gene3D" id="3.40.50.880">
    <property type="match status" value="1"/>
</dbReference>
<accession>A0A7L5C255</accession>
<sequence>MAYRVAFLLVPGFALMSYASAVEPLRAANLLSGRRLYDWRHIAPEGARVAASSGAEIPCEEEAAAATNPDLLIAVAGGRPERFRHAGAMAFIRRAARAGVRIGGVSGGPVILAAAGVMAGRRMTVHWEHAEALAEAEPDLALTRALYVIDRDRVTSAGGAAPLDMMHALIADHHGAELAAKVSDWFHHTEIRPEAGRQRARMGERHPLLAAAFALMETNAATPLSRAEVAARLGVSERRLGRLFSERVGRGFAAAYRDLRLARARDLMRQTSLPLTEIAYASGFSSPSHLSTAYRAVYGLSPSADRG</sequence>
<dbReference type="SUPFAM" id="SSF52317">
    <property type="entry name" value="Class I glutamine amidotransferase-like"/>
    <property type="match status" value="1"/>
</dbReference>
<dbReference type="InterPro" id="IPR052158">
    <property type="entry name" value="INH-QAR"/>
</dbReference>
<dbReference type="RefSeq" id="WP_165099226.1">
    <property type="nucleotide sequence ID" value="NZ_CP049056.1"/>
</dbReference>
<dbReference type="GO" id="GO:0003700">
    <property type="term" value="F:DNA-binding transcription factor activity"/>
    <property type="evidence" value="ECO:0007669"/>
    <property type="project" value="InterPro"/>
</dbReference>
<keyword evidence="7" id="KW-1185">Reference proteome</keyword>
<feature type="chain" id="PRO_5029448437" evidence="4">
    <location>
        <begin position="22"/>
        <end position="307"/>
    </location>
</feature>
<keyword evidence="2" id="KW-0238">DNA-binding</keyword>
<evidence type="ECO:0000313" key="6">
    <source>
        <dbReference type="EMBL" id="QIE56244.1"/>
    </source>
</evidence>
<dbReference type="Gene3D" id="1.10.10.60">
    <property type="entry name" value="Homeodomain-like"/>
    <property type="match status" value="1"/>
</dbReference>
<evidence type="ECO:0000259" key="5">
    <source>
        <dbReference type="PROSITE" id="PS01124"/>
    </source>
</evidence>
<feature type="domain" description="HTH araC/xylS-type" evidence="5">
    <location>
        <begin position="210"/>
        <end position="307"/>
    </location>
</feature>
<dbReference type="CDD" id="cd03136">
    <property type="entry name" value="GATase1_AraC_ArgR_like"/>
    <property type="match status" value="1"/>
</dbReference>
<evidence type="ECO:0000256" key="1">
    <source>
        <dbReference type="ARBA" id="ARBA00023015"/>
    </source>
</evidence>
<evidence type="ECO:0000256" key="3">
    <source>
        <dbReference type="ARBA" id="ARBA00023163"/>
    </source>
</evidence>
<protein>
    <submittedName>
        <fullName evidence="6">GlxA family transcriptional regulator</fullName>
    </submittedName>
</protein>
<dbReference type="InterPro" id="IPR009057">
    <property type="entry name" value="Homeodomain-like_sf"/>
</dbReference>
<dbReference type="AlphaFoldDB" id="A0A7L5C255"/>
<dbReference type="InterPro" id="IPR018062">
    <property type="entry name" value="HTH_AraC-typ_CS"/>
</dbReference>
<dbReference type="InterPro" id="IPR018060">
    <property type="entry name" value="HTH_AraC"/>
</dbReference>
<organism evidence="6 7">
    <name type="scientific">Pikeienuella piscinae</name>
    <dbReference type="NCBI Taxonomy" id="2748098"/>
    <lineage>
        <taxon>Bacteria</taxon>
        <taxon>Pseudomonadati</taxon>
        <taxon>Pseudomonadota</taxon>
        <taxon>Alphaproteobacteria</taxon>
        <taxon>Rhodobacterales</taxon>
        <taxon>Paracoccaceae</taxon>
        <taxon>Pikeienuella</taxon>
    </lineage>
</organism>
<dbReference type="PROSITE" id="PS01124">
    <property type="entry name" value="HTH_ARAC_FAMILY_2"/>
    <property type="match status" value="1"/>
</dbReference>
<name>A0A7L5C255_9RHOB</name>
<dbReference type="KEGG" id="hdh:G5B40_12705"/>
<dbReference type="InterPro" id="IPR029062">
    <property type="entry name" value="Class_I_gatase-like"/>
</dbReference>
<evidence type="ECO:0000256" key="4">
    <source>
        <dbReference type="SAM" id="SignalP"/>
    </source>
</evidence>
<reference evidence="6 7" key="1">
    <citation type="submission" date="2020-02" db="EMBL/GenBank/DDBJ databases">
        <title>complete genome sequence of Rhodobacteraceae bacterium.</title>
        <authorList>
            <person name="Park J."/>
            <person name="Kim Y.-S."/>
            <person name="Kim K.-H."/>
        </authorList>
    </citation>
    <scope>NUCLEOTIDE SEQUENCE [LARGE SCALE GENOMIC DNA]</scope>
    <source>
        <strain evidence="6 7">RR4-56</strain>
    </source>
</reference>
<dbReference type="Pfam" id="PF12833">
    <property type="entry name" value="HTH_18"/>
    <property type="match status" value="1"/>
</dbReference>
<keyword evidence="1" id="KW-0805">Transcription regulation</keyword>
<evidence type="ECO:0000256" key="2">
    <source>
        <dbReference type="ARBA" id="ARBA00023125"/>
    </source>
</evidence>
<evidence type="ECO:0000313" key="7">
    <source>
        <dbReference type="Proteomes" id="UP000503336"/>
    </source>
</evidence>
<dbReference type="Proteomes" id="UP000503336">
    <property type="component" value="Chromosome"/>
</dbReference>
<dbReference type="SUPFAM" id="SSF46689">
    <property type="entry name" value="Homeodomain-like"/>
    <property type="match status" value="2"/>
</dbReference>
<dbReference type="PANTHER" id="PTHR43130:SF3">
    <property type="entry name" value="HTH-TYPE TRANSCRIPTIONAL REGULATOR RV1931C"/>
    <property type="match status" value="1"/>
</dbReference>
<dbReference type="EMBL" id="CP049056">
    <property type="protein sequence ID" value="QIE56244.1"/>
    <property type="molecule type" value="Genomic_DNA"/>
</dbReference>
<keyword evidence="4" id="KW-0732">Signal</keyword>
<dbReference type="GO" id="GO:0043565">
    <property type="term" value="F:sequence-specific DNA binding"/>
    <property type="evidence" value="ECO:0007669"/>
    <property type="project" value="InterPro"/>
</dbReference>
<dbReference type="Pfam" id="PF01965">
    <property type="entry name" value="DJ-1_PfpI"/>
    <property type="match status" value="1"/>
</dbReference>
<feature type="signal peptide" evidence="4">
    <location>
        <begin position="1"/>
        <end position="21"/>
    </location>
</feature>
<gene>
    <name evidence="6" type="ORF">G5B40_12705</name>
</gene>
<dbReference type="PANTHER" id="PTHR43130">
    <property type="entry name" value="ARAC-FAMILY TRANSCRIPTIONAL REGULATOR"/>
    <property type="match status" value="1"/>
</dbReference>
<proteinExistence type="predicted"/>
<dbReference type="PROSITE" id="PS00041">
    <property type="entry name" value="HTH_ARAC_FAMILY_1"/>
    <property type="match status" value="1"/>
</dbReference>
<dbReference type="SMART" id="SM00342">
    <property type="entry name" value="HTH_ARAC"/>
    <property type="match status" value="1"/>
</dbReference>
<keyword evidence="3" id="KW-0804">Transcription</keyword>
<dbReference type="InterPro" id="IPR002818">
    <property type="entry name" value="DJ-1/PfpI"/>
</dbReference>